<organism evidence="1 2">
    <name type="scientific">Rhizopus stolonifer</name>
    <name type="common">Rhizopus nigricans</name>
    <dbReference type="NCBI Taxonomy" id="4846"/>
    <lineage>
        <taxon>Eukaryota</taxon>
        <taxon>Fungi</taxon>
        <taxon>Fungi incertae sedis</taxon>
        <taxon>Mucoromycota</taxon>
        <taxon>Mucoromycotina</taxon>
        <taxon>Mucoromycetes</taxon>
        <taxon>Mucorales</taxon>
        <taxon>Mucorineae</taxon>
        <taxon>Rhizopodaceae</taxon>
        <taxon>Rhizopus</taxon>
    </lineage>
</organism>
<evidence type="ECO:0000313" key="1">
    <source>
        <dbReference type="EMBL" id="RCH81194.1"/>
    </source>
</evidence>
<gene>
    <name evidence="1" type="ORF">CU098_003616</name>
</gene>
<keyword evidence="2" id="KW-1185">Reference proteome</keyword>
<dbReference type="AlphaFoldDB" id="A0A367IU22"/>
<proteinExistence type="predicted"/>
<dbReference type="STRING" id="4846.A0A367IU22"/>
<evidence type="ECO:0000313" key="2">
    <source>
        <dbReference type="Proteomes" id="UP000253551"/>
    </source>
</evidence>
<comment type="caution">
    <text evidence="1">The sequence shown here is derived from an EMBL/GenBank/DDBJ whole genome shotgun (WGS) entry which is preliminary data.</text>
</comment>
<dbReference type="OrthoDB" id="2289593at2759"/>
<protein>
    <submittedName>
        <fullName evidence="1">Uncharacterized protein</fullName>
    </submittedName>
</protein>
<dbReference type="Proteomes" id="UP000253551">
    <property type="component" value="Unassembled WGS sequence"/>
</dbReference>
<reference evidence="1 2" key="1">
    <citation type="journal article" date="2018" name="G3 (Bethesda)">
        <title>Phylogenetic and Phylogenomic Definition of Rhizopus Species.</title>
        <authorList>
            <person name="Gryganskyi A.P."/>
            <person name="Golan J."/>
            <person name="Dolatabadi S."/>
            <person name="Mondo S."/>
            <person name="Robb S."/>
            <person name="Idnurm A."/>
            <person name="Muszewska A."/>
            <person name="Steczkiewicz K."/>
            <person name="Masonjones S."/>
            <person name="Liao H.L."/>
            <person name="Gajdeczka M.T."/>
            <person name="Anike F."/>
            <person name="Vuek A."/>
            <person name="Anishchenko I.M."/>
            <person name="Voigt K."/>
            <person name="de Hoog G.S."/>
            <person name="Smith M.E."/>
            <person name="Heitman J."/>
            <person name="Vilgalys R."/>
            <person name="Stajich J.E."/>
        </authorList>
    </citation>
    <scope>NUCLEOTIDE SEQUENCE [LARGE SCALE GENOMIC DNA]</scope>
    <source>
        <strain evidence="1 2">LSU 92-RS-03</strain>
    </source>
</reference>
<dbReference type="EMBL" id="PJQM01005626">
    <property type="protein sequence ID" value="RCH81194.1"/>
    <property type="molecule type" value="Genomic_DNA"/>
</dbReference>
<accession>A0A367IU22</accession>
<feature type="non-terminal residue" evidence="1">
    <location>
        <position position="311"/>
    </location>
</feature>
<name>A0A367IU22_RHIST</name>
<sequence length="311" mass="35063">MNPITAKDYMIAHCSSTNPDLVDQKINVAVAENLEDPNIKRRLKNVASAIAISDFRNLQNEPANNYWNVLKLKKTANQNAIDVQEASTSRFGDSVLQSYNTRARAEKPAVTEDEDVFEIDDAVLDGMEKSVESTIKSEAVKLARAKKTFSNLSEEEKDTVYLSLNSIVDLSNNNTAPVDQKFISKYDARRLIVPCFQASGLDGEVKIMKLHASGLYTIQHIGSVDIPSSINLLRDKKIIPRLEFTKKHCLKNAQILSKSLEKEARLKKKKSTSYRRSPSWDDVETSTKWTRSTWFTSPRASHYGAEMQAWC</sequence>